<dbReference type="Pfam" id="PF00248">
    <property type="entry name" value="Aldo_ket_red"/>
    <property type="match status" value="1"/>
</dbReference>
<gene>
    <name evidence="8" type="ORF">ERS739220_00162</name>
</gene>
<evidence type="ECO:0000256" key="2">
    <source>
        <dbReference type="ARBA" id="ARBA00022857"/>
    </source>
</evidence>
<protein>
    <submittedName>
        <fullName evidence="8">Aldo/keto reductase family oxidoreductase</fullName>
        <ecNumber evidence="8">1.-.-.-</ecNumber>
    </submittedName>
</protein>
<keyword evidence="2" id="KW-0521">NADP</keyword>
<feature type="active site" description="Proton donor" evidence="4">
    <location>
        <position position="84"/>
    </location>
</feature>
<dbReference type="InterPro" id="IPR036812">
    <property type="entry name" value="NAD(P)_OxRdtase_dom_sf"/>
</dbReference>
<dbReference type="PIRSF" id="PIRSF000097">
    <property type="entry name" value="AKR"/>
    <property type="match status" value="1"/>
</dbReference>
<dbReference type="PANTHER" id="PTHR43827">
    <property type="entry name" value="2,5-DIKETO-D-GLUCONIC ACID REDUCTASE"/>
    <property type="match status" value="1"/>
</dbReference>
<dbReference type="PANTHER" id="PTHR43827:SF3">
    <property type="entry name" value="NADP-DEPENDENT OXIDOREDUCTASE DOMAIN-CONTAINING PROTEIN"/>
    <property type="match status" value="1"/>
</dbReference>
<organism evidence="8 9">
    <name type="scientific">Campylobacter hyointestinalis subsp. hyointestinalis</name>
    <dbReference type="NCBI Taxonomy" id="91352"/>
    <lineage>
        <taxon>Bacteria</taxon>
        <taxon>Pseudomonadati</taxon>
        <taxon>Campylobacterota</taxon>
        <taxon>Epsilonproteobacteria</taxon>
        <taxon>Campylobacterales</taxon>
        <taxon>Campylobacteraceae</taxon>
        <taxon>Campylobacter</taxon>
    </lineage>
</organism>
<dbReference type="PROSITE" id="PS00062">
    <property type="entry name" value="ALDOKETO_REDUCTASE_2"/>
    <property type="match status" value="1"/>
</dbReference>
<keyword evidence="3 8" id="KW-0560">Oxidoreductase</keyword>
<comment type="caution">
    <text evidence="8">The sequence shown here is derived from an EMBL/GenBank/DDBJ whole genome shotgun (WGS) entry which is preliminary data.</text>
</comment>
<proteinExistence type="inferred from homology"/>
<dbReference type="EC" id="1.-.-.-" evidence="8"/>
<dbReference type="Gene3D" id="3.20.20.100">
    <property type="entry name" value="NADP-dependent oxidoreductase domain"/>
    <property type="match status" value="1"/>
</dbReference>
<dbReference type="PRINTS" id="PR00069">
    <property type="entry name" value="ALDKETRDTASE"/>
</dbReference>
<dbReference type="EMBL" id="FAUW01000001">
    <property type="protein sequence ID" value="CUU69536.1"/>
    <property type="molecule type" value="Genomic_DNA"/>
</dbReference>
<evidence type="ECO:0000313" key="8">
    <source>
        <dbReference type="EMBL" id="CUU69536.1"/>
    </source>
</evidence>
<dbReference type="Proteomes" id="UP000052257">
    <property type="component" value="Unassembled WGS sequence"/>
</dbReference>
<reference evidence="8 9" key="1">
    <citation type="submission" date="2015-11" db="EMBL/GenBank/DDBJ databases">
        <authorList>
            <consortium name="Pathogen Informatics"/>
        </authorList>
    </citation>
    <scope>NUCLEOTIDE SEQUENCE [LARGE SCALE GENOMIC DNA]</scope>
    <source>
        <strain evidence="8 9">006A-0191</strain>
    </source>
</reference>
<accession>A0A9W5ERC5</accession>
<dbReference type="InterPro" id="IPR020471">
    <property type="entry name" value="AKR"/>
</dbReference>
<dbReference type="CDD" id="cd19133">
    <property type="entry name" value="AKR_AKR5F1"/>
    <property type="match status" value="1"/>
</dbReference>
<dbReference type="AlphaFoldDB" id="A0A9W5ERC5"/>
<evidence type="ECO:0000256" key="1">
    <source>
        <dbReference type="ARBA" id="ARBA00007905"/>
    </source>
</evidence>
<evidence type="ECO:0000313" key="9">
    <source>
        <dbReference type="Proteomes" id="UP000052257"/>
    </source>
</evidence>
<dbReference type="InterPro" id="IPR018170">
    <property type="entry name" value="Aldo/ket_reductase_CS"/>
</dbReference>
<comment type="similarity">
    <text evidence="1">Belongs to the aldo/keto reductase family.</text>
</comment>
<sequence length="316" mass="35752">MSMKTRREFIKEASGLLGVLSLTPQMLFSQNQGDIMQTVRLNNDVLMPILGYGVYQINELKECQRCVEDAFSVGYRSIDTAQAYFNEEAVGAAIKSSGIKREELFITTKLWISDANEDRALKAFDVSLKKLGLDYLDLYLIHQPFGDVYGAWRAMSKLYKDGKIRAIGVSNFYPDRLVDFCLNNEIKPAINQIECNPMLSQEYTKNVMSEFGVAMESWAPFGEGKSGMFSNQTIASIGKKYGKTNAQVILRWLIQMGVVVIPKTVRKERMIENISVFDFSLDESDMSLMAGLDSGKSLFLDHRDPEKVKFLNGLFR</sequence>
<evidence type="ECO:0000256" key="4">
    <source>
        <dbReference type="PIRSR" id="PIRSR000097-1"/>
    </source>
</evidence>
<feature type="site" description="Lowers pKa of active site Tyr" evidence="6">
    <location>
        <position position="109"/>
    </location>
</feature>
<name>A0A9W5ERC5_CAMHY</name>
<evidence type="ECO:0000256" key="5">
    <source>
        <dbReference type="PIRSR" id="PIRSR000097-2"/>
    </source>
</evidence>
<dbReference type="FunFam" id="3.20.20.100:FF:000015">
    <property type="entry name" value="Oxidoreductase, aldo/keto reductase family"/>
    <property type="match status" value="1"/>
</dbReference>
<evidence type="ECO:0000256" key="6">
    <source>
        <dbReference type="PIRSR" id="PIRSR000097-3"/>
    </source>
</evidence>
<evidence type="ECO:0000259" key="7">
    <source>
        <dbReference type="Pfam" id="PF00248"/>
    </source>
</evidence>
<dbReference type="InterPro" id="IPR023210">
    <property type="entry name" value="NADP_OxRdtase_dom"/>
</dbReference>
<feature type="binding site" evidence="5">
    <location>
        <position position="142"/>
    </location>
    <ligand>
        <name>substrate</name>
    </ligand>
</feature>
<dbReference type="PROSITE" id="PS00798">
    <property type="entry name" value="ALDOKETO_REDUCTASE_1"/>
    <property type="match status" value="1"/>
</dbReference>
<dbReference type="SUPFAM" id="SSF51430">
    <property type="entry name" value="NAD(P)-linked oxidoreductase"/>
    <property type="match status" value="1"/>
</dbReference>
<evidence type="ECO:0000256" key="3">
    <source>
        <dbReference type="ARBA" id="ARBA00023002"/>
    </source>
</evidence>
<dbReference type="GO" id="GO:0016616">
    <property type="term" value="F:oxidoreductase activity, acting on the CH-OH group of donors, NAD or NADP as acceptor"/>
    <property type="evidence" value="ECO:0007669"/>
    <property type="project" value="UniProtKB-ARBA"/>
</dbReference>
<feature type="domain" description="NADP-dependent oxidoreductase" evidence="7">
    <location>
        <begin position="58"/>
        <end position="291"/>
    </location>
</feature>